<dbReference type="EMBL" id="BONU01000041">
    <property type="protein sequence ID" value="GIG75980.1"/>
    <property type="molecule type" value="Genomic_DNA"/>
</dbReference>
<gene>
    <name evidence="1" type="ORF">Pfl04_43840</name>
</gene>
<reference evidence="1" key="1">
    <citation type="submission" date="2021-01" db="EMBL/GenBank/DDBJ databases">
        <title>Whole genome shotgun sequence of Planosporangium flavigriseum NBRC 105377.</title>
        <authorList>
            <person name="Komaki H."/>
            <person name="Tamura T."/>
        </authorList>
    </citation>
    <scope>NUCLEOTIDE SEQUENCE</scope>
    <source>
        <strain evidence="1">NBRC 105377</strain>
    </source>
</reference>
<organism evidence="1 2">
    <name type="scientific">Planosporangium flavigriseum</name>
    <dbReference type="NCBI Taxonomy" id="373681"/>
    <lineage>
        <taxon>Bacteria</taxon>
        <taxon>Bacillati</taxon>
        <taxon>Actinomycetota</taxon>
        <taxon>Actinomycetes</taxon>
        <taxon>Micromonosporales</taxon>
        <taxon>Micromonosporaceae</taxon>
        <taxon>Planosporangium</taxon>
    </lineage>
</organism>
<protein>
    <submittedName>
        <fullName evidence="1">Uncharacterized protein</fullName>
    </submittedName>
</protein>
<comment type="caution">
    <text evidence="1">The sequence shown here is derived from an EMBL/GenBank/DDBJ whole genome shotgun (WGS) entry which is preliminary data.</text>
</comment>
<proteinExistence type="predicted"/>
<sequence>MTQPRTLALVLNRSRATRAATMISGVLLGLALLTGCSSDSGSTDCSLDACTVTFNRGVGASAKVLGIEAKLLAADGDKVTIEVAGEQLSLTVGQPATQVGGLAVSLDKLTDSQVVVKIARN</sequence>
<keyword evidence="2" id="KW-1185">Reference proteome</keyword>
<dbReference type="AlphaFoldDB" id="A0A8J3LSF9"/>
<name>A0A8J3LSF9_9ACTN</name>
<dbReference type="Proteomes" id="UP000653674">
    <property type="component" value="Unassembled WGS sequence"/>
</dbReference>
<evidence type="ECO:0000313" key="1">
    <source>
        <dbReference type="EMBL" id="GIG75980.1"/>
    </source>
</evidence>
<evidence type="ECO:0000313" key="2">
    <source>
        <dbReference type="Proteomes" id="UP000653674"/>
    </source>
</evidence>
<accession>A0A8J3LSF9</accession>